<keyword evidence="4 6" id="KW-0949">S-adenosyl-L-methionine</keyword>
<dbReference type="PANTHER" id="PTHR44742">
    <property type="match status" value="1"/>
</dbReference>
<keyword evidence="2 6" id="KW-0489">Methyltransferase</keyword>
<evidence type="ECO:0000256" key="7">
    <source>
        <dbReference type="RuleBase" id="RU362025"/>
    </source>
</evidence>
<dbReference type="GO" id="GO:0006694">
    <property type="term" value="P:steroid biosynthetic process"/>
    <property type="evidence" value="ECO:0007669"/>
    <property type="project" value="InterPro"/>
</dbReference>
<evidence type="ECO:0000259" key="9">
    <source>
        <dbReference type="PROSITE" id="PS51685"/>
    </source>
</evidence>
<dbReference type="GO" id="GO:0008757">
    <property type="term" value="F:S-adenosylmethionine-dependent methyltransferase activity"/>
    <property type="evidence" value="ECO:0007669"/>
    <property type="project" value="InterPro"/>
</dbReference>
<feature type="domain" description="SAM-dependent methyltransferase Erg6/SMT-type" evidence="9">
    <location>
        <begin position="97"/>
        <end position="375"/>
    </location>
</feature>
<dbReference type="PANTHER" id="PTHR44742:SF2">
    <property type="entry name" value="24-METHYLENESTEROL C-METHYLTRANSFERASE 2"/>
    <property type="match status" value="1"/>
</dbReference>
<dbReference type="Pfam" id="PF08498">
    <property type="entry name" value="Sterol_MT_C"/>
    <property type="match status" value="1"/>
</dbReference>
<feature type="transmembrane region" description="Helical" evidence="8">
    <location>
        <begin position="15"/>
        <end position="34"/>
    </location>
</feature>
<dbReference type="Pfam" id="PF08241">
    <property type="entry name" value="Methyltransf_11"/>
    <property type="match status" value="1"/>
</dbReference>
<dbReference type="EMBL" id="HBDZ01000394">
    <property type="protein sequence ID" value="CAD8228005.1"/>
    <property type="molecule type" value="Transcribed_RNA"/>
</dbReference>
<reference evidence="10" key="1">
    <citation type="submission" date="2021-01" db="EMBL/GenBank/DDBJ databases">
        <authorList>
            <person name="Corre E."/>
            <person name="Pelletier E."/>
            <person name="Niang G."/>
            <person name="Scheremetjew M."/>
            <person name="Finn R."/>
            <person name="Kale V."/>
            <person name="Holt S."/>
            <person name="Cochrane G."/>
            <person name="Meng A."/>
            <person name="Brown T."/>
            <person name="Cohen L."/>
        </authorList>
    </citation>
    <scope>NUCLEOTIDE SEQUENCE</scope>
    <source>
        <strain evidence="10">CCMP1413</strain>
    </source>
</reference>
<accession>A0A7R9XUM1</accession>
<dbReference type="InterPro" id="IPR030384">
    <property type="entry name" value="MeTrfase_SMT"/>
</dbReference>
<organism evidence="10">
    <name type="scientific">Prasinoderma coloniale</name>
    <dbReference type="NCBI Taxonomy" id="156133"/>
    <lineage>
        <taxon>Eukaryota</taxon>
        <taxon>Viridiplantae</taxon>
        <taxon>Prasinodermophyta</taxon>
        <taxon>Prasinodermophyceae</taxon>
        <taxon>Prasinodermales</taxon>
        <taxon>Prasinodermaceae</taxon>
        <taxon>Prasinoderma</taxon>
    </lineage>
</organism>
<keyword evidence="5" id="KW-0443">Lipid metabolism</keyword>
<keyword evidence="8" id="KW-1133">Transmembrane helix</keyword>
<keyword evidence="8" id="KW-0472">Membrane</keyword>
<dbReference type="PROSITE" id="PS51685">
    <property type="entry name" value="SAM_MT_ERG6_SMT"/>
    <property type="match status" value="1"/>
</dbReference>
<keyword evidence="1" id="KW-0444">Lipid biosynthesis</keyword>
<proteinExistence type="inferred from homology"/>
<keyword evidence="3 6" id="KW-0808">Transferase</keyword>
<dbReference type="InterPro" id="IPR029063">
    <property type="entry name" value="SAM-dependent_MTases_sf"/>
</dbReference>
<evidence type="ECO:0000256" key="1">
    <source>
        <dbReference type="ARBA" id="ARBA00022516"/>
    </source>
</evidence>
<protein>
    <recommendedName>
        <fullName evidence="7">Methyltransferase</fullName>
        <ecNumber evidence="7">2.1.1.-</ecNumber>
    </recommendedName>
</protein>
<evidence type="ECO:0000313" key="10">
    <source>
        <dbReference type="EMBL" id="CAD8228005.1"/>
    </source>
</evidence>
<dbReference type="InterPro" id="IPR013705">
    <property type="entry name" value="Sterol_MeTrfase_C"/>
</dbReference>
<name>A0A7R9XUM1_9VIRI</name>
<dbReference type="EC" id="2.1.1.-" evidence="7"/>
<dbReference type="CDD" id="cd02440">
    <property type="entry name" value="AdoMet_MTases"/>
    <property type="match status" value="1"/>
</dbReference>
<evidence type="ECO:0000256" key="5">
    <source>
        <dbReference type="ARBA" id="ARBA00023098"/>
    </source>
</evidence>
<dbReference type="Gene3D" id="3.40.50.150">
    <property type="entry name" value="Vaccinia Virus protein VP39"/>
    <property type="match status" value="1"/>
</dbReference>
<keyword evidence="8" id="KW-0812">Transmembrane</keyword>
<dbReference type="InterPro" id="IPR013216">
    <property type="entry name" value="Methyltransf_11"/>
</dbReference>
<evidence type="ECO:0000256" key="8">
    <source>
        <dbReference type="SAM" id="Phobius"/>
    </source>
</evidence>
<dbReference type="AlphaFoldDB" id="A0A7R9XUM1"/>
<dbReference type="GO" id="GO:0032259">
    <property type="term" value="P:methylation"/>
    <property type="evidence" value="ECO:0007669"/>
    <property type="project" value="UniProtKB-KW"/>
</dbReference>
<sequence>MAAEAVESAGWLAPGGAWLVVGALAAAGLFNALYAGKRYATDGEGTAATELISGALEKKRVKGEWKEYDAFFTQNGTGDGVPAASDKSKAPGFVDKFYNLVTDIYEWGWGESFHFSPALPGRKSDAEATRAHEAALARACGLREGRTALDAGCGVGGPMRNIARATGGKVTGLTINEYQVQRCEAHNRRSGLEGRVSVVQGNFLSMPFEDASFDCAYSIEATCHAPNLESVYGEIHRVLKPGGLYATYEWLTTDLYDKSDPRHVRIIDSICHGNALPDLRTLGDALAAAKAVGFEVVEEADAALPPALPWYRRLNISAWEYRLNGLVVRALTAIGVAPQGTAEVHKMLVEVARDLAEAGELGIFTPMHRIVLRKRA</sequence>
<evidence type="ECO:0000256" key="4">
    <source>
        <dbReference type="ARBA" id="ARBA00022691"/>
    </source>
</evidence>
<comment type="similarity">
    <text evidence="6 7">Belongs to the class I-like SAM-binding methyltransferase superfamily. Erg6/SMT family.</text>
</comment>
<evidence type="ECO:0000256" key="3">
    <source>
        <dbReference type="ARBA" id="ARBA00022679"/>
    </source>
</evidence>
<evidence type="ECO:0000256" key="6">
    <source>
        <dbReference type="PROSITE-ProRule" id="PRU01022"/>
    </source>
</evidence>
<evidence type="ECO:0000256" key="2">
    <source>
        <dbReference type="ARBA" id="ARBA00022603"/>
    </source>
</evidence>
<gene>
    <name evidence="10" type="ORF">PCOL08062_LOCUS304</name>
</gene>
<dbReference type="SUPFAM" id="SSF53335">
    <property type="entry name" value="S-adenosyl-L-methionine-dependent methyltransferases"/>
    <property type="match status" value="1"/>
</dbReference>